<dbReference type="EC" id="6.3.5.4" evidence="2"/>
<evidence type="ECO:0000259" key="13">
    <source>
        <dbReference type="PROSITE" id="PS51278"/>
    </source>
</evidence>
<feature type="site" description="Important for beta-aspartyl-AMP intermediate formation" evidence="11">
    <location>
        <position position="290"/>
    </location>
</feature>
<sequence length="520" mass="58045">MCGILAIVQSSLDPEQLRLLALERSRTLRHRGPDWNGVYVQKGKSSSTALAHERLAIVDPTSADSRTGDFFAARDPLGICSMYVGYASDGSIWFASEMKALIEDCEQVSVFPPGHYFYSALNNGQGALKRYYNPSWWGPESPIPSRPCDLTQLREALEKSVRKTLMCDVPFGLMLSGGLDSSLVAAIAVREFAKISASEIDSHLWTHQLHSFSIGLKDSKDLQFATKVAEGLGTVHHAFTFELKEGLDALEDVIRLIETYDVTTIRAAVPMYLLCRLIKSLGIKVVLTGEGADEVFGGYLYFHKAPTKEAFFRELQRKLDLLQYYDVLRGNKASAAWGVEARVPFLDREFLDYAMTLDPAAKMCTEGRIEKQILRDAFKGYLPDEVLYRQKEQFSDGVGYDWITSLKAYADKRVTDTMMSNASVLFPTNTPTTKEGYLYRMIFAKYYNKGSAARTVHTGPSVACSTETALEWDEQFKRNPDQSGRSVSVHHAPVCHKHPGESSARLVDGIAADYRKAEGR</sequence>
<dbReference type="PANTHER" id="PTHR11772:SF2">
    <property type="entry name" value="ASPARAGINE SYNTHETASE [GLUTAMINE-HYDROLYZING]"/>
    <property type="match status" value="1"/>
</dbReference>
<dbReference type="GO" id="GO:0006529">
    <property type="term" value="P:asparagine biosynthetic process"/>
    <property type="evidence" value="ECO:0007669"/>
    <property type="project" value="UniProtKB-KW"/>
</dbReference>
<dbReference type="RefSeq" id="XP_067927751.1">
    <property type="nucleotide sequence ID" value="XM_068060271.1"/>
</dbReference>
<dbReference type="NCBIfam" id="NF006949">
    <property type="entry name" value="PRK09431.1"/>
    <property type="match status" value="1"/>
</dbReference>
<evidence type="ECO:0000256" key="12">
    <source>
        <dbReference type="SAM" id="MobiDB-lite"/>
    </source>
</evidence>
<comment type="catalytic activity">
    <reaction evidence="9">
        <text>L-aspartate + L-glutamine + ATP + H2O = L-asparagine + L-glutamate + AMP + diphosphate + H(+)</text>
        <dbReference type="Rhea" id="RHEA:12228"/>
        <dbReference type="ChEBI" id="CHEBI:15377"/>
        <dbReference type="ChEBI" id="CHEBI:15378"/>
        <dbReference type="ChEBI" id="CHEBI:29985"/>
        <dbReference type="ChEBI" id="CHEBI:29991"/>
        <dbReference type="ChEBI" id="CHEBI:30616"/>
        <dbReference type="ChEBI" id="CHEBI:33019"/>
        <dbReference type="ChEBI" id="CHEBI:58048"/>
        <dbReference type="ChEBI" id="CHEBI:58359"/>
        <dbReference type="ChEBI" id="CHEBI:456215"/>
        <dbReference type="EC" id="6.3.5.4"/>
    </reaction>
</comment>
<feature type="domain" description="Glutamine amidotransferase type-2" evidence="13">
    <location>
        <begin position="2"/>
        <end position="520"/>
    </location>
</feature>
<dbReference type="SUPFAM" id="SSF52402">
    <property type="entry name" value="Adenine nucleotide alpha hydrolases-like"/>
    <property type="match status" value="1"/>
</dbReference>
<protein>
    <recommendedName>
        <fullName evidence="2">asparagine synthase (glutamine-hydrolyzing)</fullName>
        <ecNumber evidence="2">6.3.5.4</ecNumber>
    </recommendedName>
</protein>
<evidence type="ECO:0000256" key="8">
    <source>
        <dbReference type="ARBA" id="ARBA00022962"/>
    </source>
</evidence>
<dbReference type="Pfam" id="PF00733">
    <property type="entry name" value="Asn_synthase"/>
    <property type="match status" value="1"/>
</dbReference>
<dbReference type="PIRSF" id="PIRSF001589">
    <property type="entry name" value="Asn_synthetase_glu-h"/>
    <property type="match status" value="1"/>
</dbReference>
<evidence type="ECO:0000313" key="14">
    <source>
        <dbReference type="EMBL" id="PHJ26106.1"/>
    </source>
</evidence>
<feature type="region of interest" description="Disordered" evidence="12">
    <location>
        <begin position="479"/>
        <end position="501"/>
    </location>
</feature>
<comment type="pathway">
    <text evidence="1">Amino-acid biosynthesis; L-asparagine biosynthesis; L-asparagine from L-aspartate (L-Gln route): step 1/1.</text>
</comment>
<comment type="caution">
    <text evidence="14">The sequence shown here is derived from an EMBL/GenBank/DDBJ whole genome shotgun (WGS) entry which is preliminary data.</text>
</comment>
<evidence type="ECO:0000256" key="11">
    <source>
        <dbReference type="PIRSR" id="PIRSR001589-3"/>
    </source>
</evidence>
<dbReference type="GO" id="GO:0004066">
    <property type="term" value="F:asparagine synthase (glutamine-hydrolyzing) activity"/>
    <property type="evidence" value="ECO:0007669"/>
    <property type="project" value="UniProtKB-EC"/>
</dbReference>
<dbReference type="OrthoDB" id="409189at2759"/>
<evidence type="ECO:0000256" key="9">
    <source>
        <dbReference type="ARBA" id="ARBA00048741"/>
    </source>
</evidence>
<dbReference type="CDD" id="cd01991">
    <property type="entry name" value="Asn_synthase_B_C"/>
    <property type="match status" value="1"/>
</dbReference>
<keyword evidence="7" id="KW-0061">Asparagine biosynthesis</keyword>
<dbReference type="Pfam" id="PF13537">
    <property type="entry name" value="GATase_7"/>
    <property type="match status" value="1"/>
</dbReference>
<dbReference type="PROSITE" id="PS51278">
    <property type="entry name" value="GATASE_TYPE_2"/>
    <property type="match status" value="1"/>
</dbReference>
<evidence type="ECO:0000256" key="3">
    <source>
        <dbReference type="ARBA" id="ARBA00022598"/>
    </source>
</evidence>
<keyword evidence="15" id="KW-1185">Reference proteome</keyword>
<dbReference type="VEuPathDB" id="ToxoDB:CSUI_000036"/>
<organism evidence="14 15">
    <name type="scientific">Cystoisospora suis</name>
    <dbReference type="NCBI Taxonomy" id="483139"/>
    <lineage>
        <taxon>Eukaryota</taxon>
        <taxon>Sar</taxon>
        <taxon>Alveolata</taxon>
        <taxon>Apicomplexa</taxon>
        <taxon>Conoidasida</taxon>
        <taxon>Coccidia</taxon>
        <taxon>Eucoccidiorida</taxon>
        <taxon>Eimeriorina</taxon>
        <taxon>Sarcocystidae</taxon>
        <taxon>Cystoisospora</taxon>
    </lineage>
</organism>
<dbReference type="InterPro" id="IPR029055">
    <property type="entry name" value="Ntn_hydrolases_N"/>
</dbReference>
<evidence type="ECO:0000256" key="5">
    <source>
        <dbReference type="ARBA" id="ARBA00022741"/>
    </source>
</evidence>
<evidence type="ECO:0000256" key="6">
    <source>
        <dbReference type="ARBA" id="ARBA00022840"/>
    </source>
</evidence>
<dbReference type="SUPFAM" id="SSF56235">
    <property type="entry name" value="N-terminal nucleophile aminohydrolases (Ntn hydrolases)"/>
    <property type="match status" value="1"/>
</dbReference>
<dbReference type="Gene3D" id="3.40.50.620">
    <property type="entry name" value="HUPs"/>
    <property type="match status" value="1"/>
</dbReference>
<dbReference type="FunFam" id="3.40.50.620:FF:000031">
    <property type="entry name" value="Asparagine synthase B"/>
    <property type="match status" value="1"/>
</dbReference>
<keyword evidence="5 10" id="KW-0547">Nucleotide-binding</keyword>
<evidence type="ECO:0000256" key="7">
    <source>
        <dbReference type="ARBA" id="ARBA00022888"/>
    </source>
</evidence>
<dbReference type="Proteomes" id="UP000221165">
    <property type="component" value="Unassembled WGS sequence"/>
</dbReference>
<evidence type="ECO:0000256" key="10">
    <source>
        <dbReference type="PIRNR" id="PIRNR001589"/>
    </source>
</evidence>
<name>A0A2C6LJ15_9APIC</name>
<dbReference type="InterPro" id="IPR017932">
    <property type="entry name" value="GATase_2_dom"/>
</dbReference>
<keyword evidence="3" id="KW-0436">Ligase</keyword>
<dbReference type="EMBL" id="MIGC01000019">
    <property type="protein sequence ID" value="PHJ26106.1"/>
    <property type="molecule type" value="Genomic_DNA"/>
</dbReference>
<dbReference type="InterPro" id="IPR014729">
    <property type="entry name" value="Rossmann-like_a/b/a_fold"/>
</dbReference>
<dbReference type="GO" id="GO:0005524">
    <property type="term" value="F:ATP binding"/>
    <property type="evidence" value="ECO:0007669"/>
    <property type="project" value="UniProtKB-KW"/>
</dbReference>
<evidence type="ECO:0000256" key="1">
    <source>
        <dbReference type="ARBA" id="ARBA00005187"/>
    </source>
</evidence>
<dbReference type="Gene3D" id="3.60.20.10">
    <property type="entry name" value="Glutamine Phosphoribosylpyrophosphate, subunit 1, domain 1"/>
    <property type="match status" value="2"/>
</dbReference>
<proteinExistence type="predicted"/>
<keyword evidence="8" id="KW-0315">Glutamine amidotransferase</keyword>
<evidence type="ECO:0000256" key="2">
    <source>
        <dbReference type="ARBA" id="ARBA00012737"/>
    </source>
</evidence>
<dbReference type="PANTHER" id="PTHR11772">
    <property type="entry name" value="ASPARAGINE SYNTHETASE"/>
    <property type="match status" value="1"/>
</dbReference>
<dbReference type="AlphaFoldDB" id="A0A2C6LJ15"/>
<dbReference type="GeneID" id="94423482"/>
<dbReference type="InterPro" id="IPR050795">
    <property type="entry name" value="Asn_Synthetase"/>
</dbReference>
<dbReference type="InterPro" id="IPR001962">
    <property type="entry name" value="Asn_synthase"/>
</dbReference>
<gene>
    <name evidence="14" type="ORF">CSUI_000036</name>
</gene>
<reference evidence="14 15" key="1">
    <citation type="journal article" date="2017" name="Int. J. Parasitol.">
        <title>The genome of the protozoan parasite Cystoisospora suis and a reverse vaccinology approach to identify vaccine candidates.</title>
        <authorList>
            <person name="Palmieri N."/>
            <person name="Shrestha A."/>
            <person name="Ruttkowski B."/>
            <person name="Beck T."/>
            <person name="Vogl C."/>
            <person name="Tomley F."/>
            <person name="Blake D.P."/>
            <person name="Joachim A."/>
        </authorList>
    </citation>
    <scope>NUCLEOTIDE SEQUENCE [LARGE SCALE GENOMIC DNA]</scope>
    <source>
        <strain evidence="14 15">Wien I</strain>
    </source>
</reference>
<dbReference type="InterPro" id="IPR006426">
    <property type="entry name" value="Asn_synth_AEB"/>
</dbReference>
<evidence type="ECO:0000313" key="15">
    <source>
        <dbReference type="Proteomes" id="UP000221165"/>
    </source>
</evidence>
<dbReference type="GO" id="GO:0005829">
    <property type="term" value="C:cytosol"/>
    <property type="evidence" value="ECO:0007669"/>
    <property type="project" value="TreeGrafter"/>
</dbReference>
<accession>A0A2C6LJ15</accession>
<evidence type="ECO:0000256" key="4">
    <source>
        <dbReference type="ARBA" id="ARBA00022605"/>
    </source>
</evidence>
<keyword evidence="4" id="KW-0028">Amino-acid biosynthesis</keyword>
<keyword evidence="6 10" id="KW-0067">ATP-binding</keyword>